<evidence type="ECO:0000256" key="8">
    <source>
        <dbReference type="PROSITE-ProRule" id="PRU00703"/>
    </source>
</evidence>
<dbReference type="InterPro" id="IPR038763">
    <property type="entry name" value="DHH_sf"/>
</dbReference>
<keyword evidence="12" id="KW-1185">Reference proteome</keyword>
<evidence type="ECO:0000256" key="9">
    <source>
        <dbReference type="SAM" id="MobiDB-lite"/>
    </source>
</evidence>
<dbReference type="SUPFAM" id="SSF64182">
    <property type="entry name" value="DHH phosphoesterases"/>
    <property type="match status" value="1"/>
</dbReference>
<evidence type="ECO:0000256" key="6">
    <source>
        <dbReference type="ARBA" id="ARBA00022842"/>
    </source>
</evidence>
<keyword evidence="4" id="KW-0479">Metal-binding</keyword>
<name>A0A5J4YV62_PORPP</name>
<dbReference type="Gene3D" id="3.10.580.10">
    <property type="entry name" value="CBS-domain"/>
    <property type="match status" value="1"/>
</dbReference>
<dbReference type="PANTHER" id="PTHR47788:SF1">
    <property type="entry name" value="A-ADDING TRNA NUCLEOTIDYLTRANSFERASE"/>
    <property type="match status" value="1"/>
</dbReference>
<keyword evidence="2" id="KW-0819">tRNA processing</keyword>
<dbReference type="Proteomes" id="UP000324585">
    <property type="component" value="Unassembled WGS sequence"/>
</dbReference>
<keyword evidence="7" id="KW-0694">RNA-binding</keyword>
<accession>A0A5J4YV62</accession>
<feature type="domain" description="CBS" evidence="10">
    <location>
        <begin position="510"/>
        <end position="563"/>
    </location>
</feature>
<dbReference type="InterPro" id="IPR001667">
    <property type="entry name" value="DDH_dom"/>
</dbReference>
<dbReference type="Pfam" id="PF01368">
    <property type="entry name" value="DHH"/>
    <property type="match status" value="1"/>
</dbReference>
<organism evidence="11 12">
    <name type="scientific">Porphyridium purpureum</name>
    <name type="common">Red alga</name>
    <name type="synonym">Porphyridium cruentum</name>
    <dbReference type="NCBI Taxonomy" id="35688"/>
    <lineage>
        <taxon>Eukaryota</taxon>
        <taxon>Rhodophyta</taxon>
        <taxon>Bangiophyceae</taxon>
        <taxon>Porphyridiales</taxon>
        <taxon>Porphyridiaceae</taxon>
        <taxon>Porphyridium</taxon>
    </lineage>
</organism>
<protein>
    <submittedName>
        <fullName evidence="11">Cyclic-di-AMP phosphodiesterase PdeA</fullName>
    </submittedName>
</protein>
<dbReference type="OrthoDB" id="418595at2759"/>
<keyword evidence="5" id="KW-0547">Nucleotide-binding</keyword>
<comment type="caution">
    <text evidence="11">The sequence shown here is derived from an EMBL/GenBank/DDBJ whole genome shotgun (WGS) entry which is preliminary data.</text>
</comment>
<gene>
    <name evidence="11" type="ORF">FVE85_3319</name>
</gene>
<dbReference type="InterPro" id="IPR046342">
    <property type="entry name" value="CBS_dom_sf"/>
</dbReference>
<dbReference type="PROSITE" id="PS51371">
    <property type="entry name" value="CBS"/>
    <property type="match status" value="1"/>
</dbReference>
<dbReference type="SUPFAM" id="SSF54631">
    <property type="entry name" value="CBS-domain pair"/>
    <property type="match status" value="1"/>
</dbReference>
<evidence type="ECO:0000256" key="2">
    <source>
        <dbReference type="ARBA" id="ARBA00022694"/>
    </source>
</evidence>
<evidence type="ECO:0000256" key="5">
    <source>
        <dbReference type="ARBA" id="ARBA00022741"/>
    </source>
</evidence>
<evidence type="ECO:0000256" key="4">
    <source>
        <dbReference type="ARBA" id="ARBA00022723"/>
    </source>
</evidence>
<dbReference type="Gene3D" id="3.90.1640.10">
    <property type="entry name" value="inorganic pyrophosphatase (n-terminal core)"/>
    <property type="match status" value="1"/>
</dbReference>
<evidence type="ECO:0000313" key="12">
    <source>
        <dbReference type="Proteomes" id="UP000324585"/>
    </source>
</evidence>
<keyword evidence="6" id="KW-0460">Magnesium</keyword>
<dbReference type="EMBL" id="VRMN01000004">
    <property type="protein sequence ID" value="KAA8495078.1"/>
    <property type="molecule type" value="Genomic_DNA"/>
</dbReference>
<evidence type="ECO:0000256" key="1">
    <source>
        <dbReference type="ARBA" id="ARBA00001946"/>
    </source>
</evidence>
<keyword evidence="3" id="KW-0808">Transferase</keyword>
<dbReference type="GO" id="GO:0016779">
    <property type="term" value="F:nucleotidyltransferase activity"/>
    <property type="evidence" value="ECO:0007669"/>
    <property type="project" value="UniProtKB-KW"/>
</dbReference>
<dbReference type="PANTHER" id="PTHR47788">
    <property type="entry name" value="POLYA POLYMERASE"/>
    <property type="match status" value="1"/>
</dbReference>
<dbReference type="GO" id="GO:0000166">
    <property type="term" value="F:nucleotide binding"/>
    <property type="evidence" value="ECO:0007669"/>
    <property type="project" value="UniProtKB-KW"/>
</dbReference>
<dbReference type="InterPro" id="IPR000644">
    <property type="entry name" value="CBS_dom"/>
</dbReference>
<comment type="cofactor">
    <cofactor evidence="1">
        <name>Mg(2+)</name>
        <dbReference type="ChEBI" id="CHEBI:18420"/>
    </cofactor>
</comment>
<dbReference type="GO" id="GO:0046872">
    <property type="term" value="F:metal ion binding"/>
    <property type="evidence" value="ECO:0007669"/>
    <property type="project" value="UniProtKB-KW"/>
</dbReference>
<feature type="region of interest" description="Disordered" evidence="9">
    <location>
        <begin position="38"/>
        <end position="65"/>
    </location>
</feature>
<evidence type="ECO:0000313" key="11">
    <source>
        <dbReference type="EMBL" id="KAA8495078.1"/>
    </source>
</evidence>
<evidence type="ECO:0000256" key="7">
    <source>
        <dbReference type="ARBA" id="ARBA00022884"/>
    </source>
</evidence>
<feature type="compositionally biased region" description="Basic residues" evidence="9">
    <location>
        <begin position="54"/>
        <end position="65"/>
    </location>
</feature>
<dbReference type="InterPro" id="IPR052390">
    <property type="entry name" value="tRNA_nt/polyA_polymerase"/>
</dbReference>
<keyword evidence="3" id="KW-0548">Nucleotidyltransferase</keyword>
<keyword evidence="8" id="KW-0129">CBS domain</keyword>
<sequence>MGFVVVAWACVWSVGRRKRQSGTGQGRCEACESWRGSAAPCRSGRHGTGSHSIRSLHGRRARPRRRLGGVAMSGENANNHVQIQRYGHKDVTRVVLCHQTVDFDSLAAAVGLARLHQAYVVIPSGMSLPVRLYLATHSHLFPIIPSKVVDPTRIEWLGIVDTQSKDRLGVGAEWVSFAKHVTVYDHHVHMECDIIQKSSNNGVVHELIVESVGAVTTLIVEKLHSANIQLHPAEATLLALGIHADTGNLTFETTTARDARMLAWLMMMGASQRAVAEYIQEPLNQAQTTMLMKGLDELQVRQVKGLSIGFVLMHSDEFVKGMSVVTQDLLELGNVDAILLLLVSPAGRGRASSRRRKPRSDDEESDTLQISVIGRARASAGRVNFHTLFAPRGGGGHAKAAALSCKSSDPGHARSLLDELLAELELQLPSAPTAADLLGGSIPLHNVVLARDATWLDAQRVLASFPIAVVVESLALADEAPRFLGVVSREQLSVAQSKGAAALAGKVHGWAQKGVFVRLSHSIREIKATFEENPIGALPVLDETCKRVVGVLESTDVLRQQGD</sequence>
<dbReference type="AlphaFoldDB" id="A0A5J4YV62"/>
<proteinExistence type="predicted"/>
<reference evidence="12" key="1">
    <citation type="journal article" date="2019" name="Nat. Commun.">
        <title>Expansion of phycobilisome linker gene families in mesophilic red algae.</title>
        <authorList>
            <person name="Lee J."/>
            <person name="Kim D."/>
            <person name="Bhattacharya D."/>
            <person name="Yoon H.S."/>
        </authorList>
    </citation>
    <scope>NUCLEOTIDE SEQUENCE [LARGE SCALE GENOMIC DNA]</scope>
    <source>
        <strain evidence="12">CCMP 1328</strain>
    </source>
</reference>
<evidence type="ECO:0000256" key="3">
    <source>
        <dbReference type="ARBA" id="ARBA00022695"/>
    </source>
</evidence>
<dbReference type="Pfam" id="PF00571">
    <property type="entry name" value="CBS"/>
    <property type="match status" value="1"/>
</dbReference>
<dbReference type="GO" id="GO:0008033">
    <property type="term" value="P:tRNA processing"/>
    <property type="evidence" value="ECO:0007669"/>
    <property type="project" value="UniProtKB-KW"/>
</dbReference>
<dbReference type="GO" id="GO:0003723">
    <property type="term" value="F:RNA binding"/>
    <property type="evidence" value="ECO:0007669"/>
    <property type="project" value="UniProtKB-KW"/>
</dbReference>
<evidence type="ECO:0000259" key="10">
    <source>
        <dbReference type="PROSITE" id="PS51371"/>
    </source>
</evidence>